<dbReference type="OrthoDB" id="3226781at2"/>
<evidence type="ECO:0000259" key="2">
    <source>
        <dbReference type="SMART" id="SM00909"/>
    </source>
</evidence>
<dbReference type="InterPro" id="IPR019606">
    <property type="entry name" value="GerMN"/>
</dbReference>
<dbReference type="Pfam" id="PF10647">
    <property type="entry name" value="Gmad1"/>
    <property type="match status" value="1"/>
</dbReference>
<dbReference type="EMBL" id="PGEZ01000001">
    <property type="protein sequence ID" value="PJJ58541.1"/>
    <property type="molecule type" value="Genomic_DNA"/>
</dbReference>
<sequence length="583" mass="62032">MIARRWVVLLVLLGSVLCGCVSIPDSGPVRTDEAGRPQQPAPARIRPAGPADGASPRDIVNGYLQAMMASPVRYDIARRFLTADAGADWNPRASVTVYSQSSVSEPEVSGPEQDVALDLVREAVLTSQGRYAVPGQRDQHLELRLVSEDDQWRIANPPSGIFVTSSFFESYYDLVSAYFFNPTGQQLVAEPVHLPDDENRATYLMESLLAGPAGLVGGQARTFIPDTYTLARPVEIDGQGTAHVQLSGADSGIGTEAAERMSAQIVWTLRQVPGVTGVEILVGDQPIALPDMPDVQRVDSWNQFDPAAQLPAQLFAMREGRLVVVDRATVSPFAGPWGSEPHPVDDFRVSADASSIAVVSRTRTLVQVSPLSDEPELTTVTTGTDLLRPSWDAAGRLWVVDRSRGQTTITVGVPGERTRSVATGLLAEARVTGFELTGDGARVLATATADGGRRIVLVAAVRYDPETGAVLGLSDVRELPLPAGTGSPMSAAWRSPTSIAVLARAQDRAPQVSVISVDGSSSLTGAVRLGLLSQGNAVQVLCPGQLTDPLYVHGTDGLLRTQDTDGRWEPVAEEPVRVPSFAG</sequence>
<dbReference type="RefSeq" id="WP_039347023.1">
    <property type="nucleotide sequence ID" value="NZ_PGEZ01000001.1"/>
</dbReference>
<comment type="caution">
    <text evidence="3">The sequence shown here is derived from an EMBL/GenBank/DDBJ whole genome shotgun (WGS) entry which is preliminary data.</text>
</comment>
<protein>
    <submittedName>
        <fullName evidence="3">Sporulation and spore germination protein</fullName>
    </submittedName>
</protein>
<feature type="region of interest" description="Disordered" evidence="1">
    <location>
        <begin position="27"/>
        <end position="53"/>
    </location>
</feature>
<feature type="domain" description="GerMN" evidence="2">
    <location>
        <begin position="201"/>
        <end position="291"/>
    </location>
</feature>
<evidence type="ECO:0000313" key="4">
    <source>
        <dbReference type="Proteomes" id="UP000230842"/>
    </source>
</evidence>
<reference evidence="3 4" key="1">
    <citation type="submission" date="2017-11" db="EMBL/GenBank/DDBJ databases">
        <title>Genomic Encyclopedia of Archaeal and Bacterial Type Strains, Phase II (KMG-II): From Individual Species to Whole Genera.</title>
        <authorList>
            <person name="Goeker M."/>
        </authorList>
    </citation>
    <scope>NUCLEOTIDE SEQUENCE [LARGE SCALE GENOMIC DNA]</scope>
    <source>
        <strain evidence="3 4">DSM 27763</strain>
    </source>
</reference>
<dbReference type="Proteomes" id="UP000230842">
    <property type="component" value="Unassembled WGS sequence"/>
</dbReference>
<evidence type="ECO:0000256" key="1">
    <source>
        <dbReference type="SAM" id="MobiDB-lite"/>
    </source>
</evidence>
<dbReference type="PROSITE" id="PS51257">
    <property type="entry name" value="PROKAR_LIPOPROTEIN"/>
    <property type="match status" value="1"/>
</dbReference>
<dbReference type="Pfam" id="PF10646">
    <property type="entry name" value="Germane"/>
    <property type="match status" value="1"/>
</dbReference>
<accession>A0A0B2BN13</accession>
<proteinExistence type="predicted"/>
<dbReference type="Pfam" id="PF25976">
    <property type="entry name" value="LpqB_N"/>
    <property type="match status" value="1"/>
</dbReference>
<dbReference type="SMART" id="SM00909">
    <property type="entry name" value="Germane"/>
    <property type="match status" value="1"/>
</dbReference>
<keyword evidence="4" id="KW-1185">Reference proteome</keyword>
<feature type="compositionally biased region" description="Low complexity" evidence="1">
    <location>
        <begin position="36"/>
        <end position="53"/>
    </location>
</feature>
<evidence type="ECO:0000313" key="3">
    <source>
        <dbReference type="EMBL" id="PJJ58541.1"/>
    </source>
</evidence>
<dbReference type="SUPFAM" id="SSF75011">
    <property type="entry name" value="3-carboxy-cis,cis-mucoante lactonizing enzyme"/>
    <property type="match status" value="1"/>
</dbReference>
<dbReference type="InterPro" id="IPR018910">
    <property type="entry name" value="LpqB_C"/>
</dbReference>
<dbReference type="InterPro" id="IPR059026">
    <property type="entry name" value="LpqB_N"/>
</dbReference>
<dbReference type="AlphaFoldDB" id="A0A0B2BN13"/>
<name>A0A0B2BN13_9ACTN</name>
<gene>
    <name evidence="3" type="ORF">CLV56_2792</name>
</gene>
<organism evidence="3 4">
    <name type="scientific">Mumia flava</name>
    <dbReference type="NCBI Taxonomy" id="1348852"/>
    <lineage>
        <taxon>Bacteria</taxon>
        <taxon>Bacillati</taxon>
        <taxon>Actinomycetota</taxon>
        <taxon>Actinomycetes</taxon>
        <taxon>Propionibacteriales</taxon>
        <taxon>Nocardioidaceae</taxon>
        <taxon>Mumia</taxon>
    </lineage>
</organism>